<comment type="caution">
    <text evidence="2">The sequence shown here is derived from an EMBL/GenBank/DDBJ whole genome shotgun (WGS) entry which is preliminary data.</text>
</comment>
<dbReference type="EMBL" id="JAAATY010000007">
    <property type="protein sequence ID" value="NRN65667.1"/>
    <property type="molecule type" value="Genomic_DNA"/>
</dbReference>
<organism evidence="2 3">
    <name type="scientific">Kibdelosporangium persicum</name>
    <dbReference type="NCBI Taxonomy" id="2698649"/>
    <lineage>
        <taxon>Bacteria</taxon>
        <taxon>Bacillati</taxon>
        <taxon>Actinomycetota</taxon>
        <taxon>Actinomycetes</taxon>
        <taxon>Pseudonocardiales</taxon>
        <taxon>Pseudonocardiaceae</taxon>
        <taxon>Kibdelosporangium</taxon>
    </lineage>
</organism>
<dbReference type="SUPFAM" id="SSF55961">
    <property type="entry name" value="Bet v1-like"/>
    <property type="match status" value="1"/>
</dbReference>
<protein>
    <submittedName>
        <fullName evidence="2">Polyketide cyclase / dehydrase and lipid transport</fullName>
    </submittedName>
</protein>
<name>A0ABX2F2X9_9PSEU</name>
<dbReference type="Gene3D" id="3.30.530.20">
    <property type="match status" value="1"/>
</dbReference>
<keyword evidence="3" id="KW-1185">Reference proteome</keyword>
<dbReference type="RefSeq" id="WP_246365737.1">
    <property type="nucleotide sequence ID" value="NZ_CBCSGW010000004.1"/>
</dbReference>
<evidence type="ECO:0000259" key="1">
    <source>
        <dbReference type="Pfam" id="PF03364"/>
    </source>
</evidence>
<sequence>MTRQDSQPRGGVRLTPLRGGNRYRFRSLWTLPVPAGEVFDVVTDPGTYPLWWPDIHGVGRIDDDTAEVVCRSVLPYALTFRLHRAEEDFDRGRMLVGMTGDLEGFCRSILVTHRRRVTLEITQEVVVNKRLLTLLAPVARPVFRANHAAMMWRGQRGLRRFLS</sequence>
<dbReference type="InterPro" id="IPR005031">
    <property type="entry name" value="COQ10_START"/>
</dbReference>
<accession>A0ABX2F2X9</accession>
<evidence type="ECO:0000313" key="3">
    <source>
        <dbReference type="Proteomes" id="UP000763557"/>
    </source>
</evidence>
<gene>
    <name evidence="2" type="ORF">GC106_28780</name>
</gene>
<proteinExistence type="predicted"/>
<evidence type="ECO:0000313" key="2">
    <source>
        <dbReference type="EMBL" id="NRN65667.1"/>
    </source>
</evidence>
<reference evidence="2 3" key="1">
    <citation type="submission" date="2020-01" db="EMBL/GenBank/DDBJ databases">
        <title>Kibdelosporangium persica a novel Actinomycetes from a hot desert in Iran.</title>
        <authorList>
            <person name="Safaei N."/>
            <person name="Zaburannyi N."/>
            <person name="Mueller R."/>
            <person name="Wink J."/>
        </authorList>
    </citation>
    <scope>NUCLEOTIDE SEQUENCE [LARGE SCALE GENOMIC DNA]</scope>
    <source>
        <strain evidence="2 3">4NS15</strain>
    </source>
</reference>
<dbReference type="Proteomes" id="UP000763557">
    <property type="component" value="Unassembled WGS sequence"/>
</dbReference>
<dbReference type="Pfam" id="PF03364">
    <property type="entry name" value="Polyketide_cyc"/>
    <property type="match status" value="1"/>
</dbReference>
<dbReference type="InterPro" id="IPR023393">
    <property type="entry name" value="START-like_dom_sf"/>
</dbReference>
<feature type="domain" description="Coenzyme Q-binding protein COQ10 START" evidence="1">
    <location>
        <begin position="31"/>
        <end position="150"/>
    </location>
</feature>